<evidence type="ECO:0000256" key="2">
    <source>
        <dbReference type="ARBA" id="ARBA00022490"/>
    </source>
</evidence>
<feature type="coiled-coil region" evidence="13">
    <location>
        <begin position="261"/>
        <end position="288"/>
    </location>
</feature>
<feature type="coiled-coil region" evidence="13">
    <location>
        <begin position="413"/>
        <end position="445"/>
    </location>
</feature>
<evidence type="ECO:0000259" key="15">
    <source>
        <dbReference type="Pfam" id="PF14775"/>
    </source>
</evidence>
<dbReference type="PANTHER" id="PTHR21625:SF0">
    <property type="entry name" value="DYNEIN REGULATORY COMPLEX SUBUNIT 2"/>
    <property type="match status" value="1"/>
</dbReference>
<dbReference type="GO" id="GO:0070286">
    <property type="term" value="P:axonemal dynein complex assembly"/>
    <property type="evidence" value="ECO:0007669"/>
    <property type="project" value="InterPro"/>
</dbReference>
<keyword evidence="6" id="KW-0206">Cytoskeleton</keyword>
<evidence type="ECO:0000256" key="7">
    <source>
        <dbReference type="ARBA" id="ARBA00023273"/>
    </source>
</evidence>
<evidence type="ECO:0000256" key="5">
    <source>
        <dbReference type="ARBA" id="ARBA00023069"/>
    </source>
</evidence>
<evidence type="ECO:0000256" key="4">
    <source>
        <dbReference type="ARBA" id="ARBA00023054"/>
    </source>
</evidence>
<evidence type="ECO:0000256" key="9">
    <source>
        <dbReference type="ARBA" id="ARBA00038424"/>
    </source>
</evidence>
<feature type="coiled-coil region" evidence="13">
    <location>
        <begin position="95"/>
        <end position="184"/>
    </location>
</feature>
<feature type="domain" description="Dynein regulatory complex protein 1/2 N-terminal" evidence="14">
    <location>
        <begin position="29"/>
        <end position="124"/>
    </location>
</feature>
<gene>
    <name evidence="16" type="ORF">GBAR_LOCUS9498</name>
</gene>
<accession>A0AA35RS32</accession>
<dbReference type="Pfam" id="PF14772">
    <property type="entry name" value="NYD-SP28"/>
    <property type="match status" value="1"/>
</dbReference>
<dbReference type="Proteomes" id="UP001174909">
    <property type="component" value="Unassembled WGS sequence"/>
</dbReference>
<feature type="coiled-coil region" evidence="13">
    <location>
        <begin position="20"/>
        <end position="67"/>
    </location>
</feature>
<protein>
    <recommendedName>
        <fullName evidence="10">Dynein regulatory complex subunit 2</fullName>
    </recommendedName>
    <alternativeName>
        <fullName evidence="11">Coiled-coil domain-containing protein 65</fullName>
    </alternativeName>
</protein>
<comment type="function">
    <text evidence="12">Component of the nexin-dynein regulatory complex (N-DRC), a key regulator of ciliary/flagellar motility which maintains the alignment and integrity of the distal axoneme and regulates microtubule sliding in motile axonemes. Plays a critical role in the assembly of N-DRC and also stabilizes the assembly of multiple inner dynein arms and radial spokes. Coassembles with DRC1 to form a central scaffold needed for assembly of the N-DRC and its attachment to the outer doublet microtubules.</text>
</comment>
<keyword evidence="2" id="KW-0963">Cytoplasm</keyword>
<keyword evidence="4 13" id="KW-0175">Coiled coil</keyword>
<evidence type="ECO:0000256" key="1">
    <source>
        <dbReference type="ARBA" id="ARBA00004611"/>
    </source>
</evidence>
<keyword evidence="5" id="KW-0969">Cilium</keyword>
<evidence type="ECO:0000259" key="14">
    <source>
        <dbReference type="Pfam" id="PF14772"/>
    </source>
</evidence>
<dbReference type="InterPro" id="IPR029440">
    <property type="entry name" value="DRC1_C"/>
</dbReference>
<evidence type="ECO:0000256" key="3">
    <source>
        <dbReference type="ARBA" id="ARBA00022846"/>
    </source>
</evidence>
<evidence type="ECO:0000313" key="16">
    <source>
        <dbReference type="EMBL" id="CAI8015321.1"/>
    </source>
</evidence>
<proteinExistence type="inferred from homology"/>
<dbReference type="AlphaFoldDB" id="A0AA35RS32"/>
<feature type="domain" description="Dynein regulatory complex protein 1 C-terminal" evidence="15">
    <location>
        <begin position="398"/>
        <end position="443"/>
    </location>
</feature>
<dbReference type="GO" id="GO:0003352">
    <property type="term" value="P:regulation of cilium movement"/>
    <property type="evidence" value="ECO:0007669"/>
    <property type="project" value="TreeGrafter"/>
</dbReference>
<organism evidence="16 17">
    <name type="scientific">Geodia barretti</name>
    <name type="common">Barrett's horny sponge</name>
    <dbReference type="NCBI Taxonomy" id="519541"/>
    <lineage>
        <taxon>Eukaryota</taxon>
        <taxon>Metazoa</taxon>
        <taxon>Porifera</taxon>
        <taxon>Demospongiae</taxon>
        <taxon>Heteroscleromorpha</taxon>
        <taxon>Tetractinellida</taxon>
        <taxon>Astrophorina</taxon>
        <taxon>Geodiidae</taxon>
        <taxon>Geodia</taxon>
    </lineage>
</organism>
<reference evidence="16" key="1">
    <citation type="submission" date="2023-03" db="EMBL/GenBank/DDBJ databases">
        <authorList>
            <person name="Steffen K."/>
            <person name="Cardenas P."/>
        </authorList>
    </citation>
    <scope>NUCLEOTIDE SEQUENCE</scope>
</reference>
<evidence type="ECO:0000256" key="6">
    <source>
        <dbReference type="ARBA" id="ARBA00023212"/>
    </source>
</evidence>
<keyword evidence="3" id="KW-0282">Flagellum</keyword>
<dbReference type="GO" id="GO:0005858">
    <property type="term" value="C:axonemal dynein complex"/>
    <property type="evidence" value="ECO:0007669"/>
    <property type="project" value="InterPro"/>
</dbReference>
<name>A0AA35RS32_GEOBA</name>
<dbReference type="EMBL" id="CASHTH010001433">
    <property type="protein sequence ID" value="CAI8015321.1"/>
    <property type="molecule type" value="Genomic_DNA"/>
</dbReference>
<keyword evidence="7" id="KW-0966">Cell projection</keyword>
<evidence type="ECO:0000313" key="17">
    <source>
        <dbReference type="Proteomes" id="UP001174909"/>
    </source>
</evidence>
<evidence type="ECO:0000256" key="11">
    <source>
        <dbReference type="ARBA" id="ARBA00041517"/>
    </source>
</evidence>
<evidence type="ECO:0000256" key="10">
    <source>
        <dbReference type="ARBA" id="ARBA00040899"/>
    </source>
</evidence>
<comment type="caution">
    <text evidence="16">The sequence shown here is derived from an EMBL/GenBank/DDBJ whole genome shotgun (WGS) entry which is preliminary data.</text>
</comment>
<evidence type="ECO:0000256" key="12">
    <source>
        <dbReference type="ARBA" id="ARBA00045865"/>
    </source>
</evidence>
<comment type="subcellular location">
    <subcellularLocation>
        <location evidence="1">Cytoplasm</location>
        <location evidence="1">Cytoskeleton</location>
        <location evidence="1">Flagellum axoneme</location>
    </subcellularLocation>
    <subcellularLocation>
        <location evidence="8">Cytoplasm</location>
        <location evidence="8">Cytoskeleton</location>
        <location evidence="8">Flagellum basal body</location>
    </subcellularLocation>
</comment>
<keyword evidence="17" id="KW-1185">Reference proteome</keyword>
<dbReference type="InterPro" id="IPR039505">
    <property type="entry name" value="DRC1/2_N"/>
</dbReference>
<dbReference type="InterPro" id="IPR039750">
    <property type="entry name" value="DRC1/DRC2"/>
</dbReference>
<dbReference type="Pfam" id="PF14775">
    <property type="entry name" value="NYD-SP28_assoc"/>
    <property type="match status" value="1"/>
</dbReference>
<evidence type="ECO:0000256" key="8">
    <source>
        <dbReference type="ARBA" id="ARBA00037841"/>
    </source>
</evidence>
<comment type="similarity">
    <text evidence="9">Belongs to the DRC2 family.</text>
</comment>
<evidence type="ECO:0000256" key="13">
    <source>
        <dbReference type="SAM" id="Coils"/>
    </source>
</evidence>
<dbReference type="PANTHER" id="PTHR21625">
    <property type="entry name" value="NYD-SP28 PROTEIN"/>
    <property type="match status" value="1"/>
</dbReference>
<dbReference type="GO" id="GO:0060285">
    <property type="term" value="P:cilium-dependent cell motility"/>
    <property type="evidence" value="ECO:0007669"/>
    <property type="project" value="TreeGrafter"/>
</dbReference>
<sequence>MANIDKKLAKRLAKMPEEERQAFLENLRLQEEENRRKKEELLARFLKDKLEKEEKLAKVNQLKLQNQWRVIMRKMRAEEVQGDVRIMKETFQRKVDCKNALIRSLAKDIEEAEEQYRVSLRRHLVKLEEMLAFQQKRIRKLEQEYAEELETLRAEFDKERKGIIAQHEAEMKELRDILYTMELRYRERETDAEHEFQGIMDDLKNKHLEDTHALKAQCQATLDALWAEFQRQTQEYRRATEERKMKFEALKKKDEESAHTIARQMSKIQKLQDSIADLRRRMAANTKESDEKTRAIKEDQQAVLTRFRELKMEMNGSREAERKNLTTLTLQSDAAMKALQRTKEKGERILTLAEMCRKLETEEEKILPFYSCSLDEEAQSEAASVLGQPPSEALAKVMQEYGSLENFWKRYNKVLLDRLAQDKEKEMMEKENQQLKALLKQYLDGISVSDEILSRANPLLVVNHRTNLPKLNIPVGDPRVQRARVNVVEAAHASLPFPHCISADKAAHLLRSTRRIRDGIQSSSR</sequence>